<sequence>MFYSSIIKEFDEKITLLEKGNDSTLFRAEKGIDTASKTLTRLKEGLIKFGVRSAQEEIRFFKIIKVRPMRYLIYYTEVRSSELRIPKWGCVKQLDFLEEQIKKVNQFFSRHTDFLLYMEQGYTHFDEHYFTREYLNRNPVVKSYPYYKDPVFNTSHDEIWARIKGLAMYANYLKIKSLEIKNCCKTNRAVTQKELLWTGSYAAFVELVYGLQAMGYINKGNVDIKKIVDLLGDFLDVPKGNHSRTYNELKSRKGSQIKFFQETGRKLLEKMDEEDGLDE</sequence>
<proteinExistence type="predicted"/>
<dbReference type="RefSeq" id="WP_207036615.1">
    <property type="nucleotide sequence ID" value="NZ_JAFLNL010000015.1"/>
</dbReference>
<dbReference type="InterPro" id="IPR018534">
    <property type="entry name" value="Tet_reg_excision_RteC"/>
</dbReference>
<gene>
    <name evidence="1" type="ORF">J0656_18570</name>
</gene>
<reference evidence="1 2" key="1">
    <citation type="submission" date="2021-03" db="EMBL/GenBank/DDBJ databases">
        <title>Muricauda lutimaris sp. nov. and Muricauda ruestringensis sp. nov, two marine members of the Flavobacteriaceae isolated from deep sea sediments of Western Pacific.</title>
        <authorList>
            <person name="Zhao S."/>
            <person name="Liu R."/>
        </authorList>
    </citation>
    <scope>NUCLEOTIDE SEQUENCE [LARGE SCALE GENOMIC DNA]</scope>
    <source>
        <strain evidence="1 2">BC31-1-A7</strain>
    </source>
</reference>
<organism evidence="1 2">
    <name type="scientific">Flagellimonas aurea</name>
    <dbReference type="NCBI Taxonomy" id="2915619"/>
    <lineage>
        <taxon>Bacteria</taxon>
        <taxon>Pseudomonadati</taxon>
        <taxon>Bacteroidota</taxon>
        <taxon>Flavobacteriia</taxon>
        <taxon>Flavobacteriales</taxon>
        <taxon>Flavobacteriaceae</taxon>
        <taxon>Flagellimonas</taxon>
    </lineage>
</organism>
<accession>A0ABS3G9C9</accession>
<dbReference type="Proteomes" id="UP000664044">
    <property type="component" value="Unassembled WGS sequence"/>
</dbReference>
<dbReference type="EMBL" id="JAFLNL010000015">
    <property type="protein sequence ID" value="MBO0356029.1"/>
    <property type="molecule type" value="Genomic_DNA"/>
</dbReference>
<evidence type="ECO:0000313" key="2">
    <source>
        <dbReference type="Proteomes" id="UP000664044"/>
    </source>
</evidence>
<name>A0ABS3G9C9_9FLAO</name>
<keyword evidence="2" id="KW-1185">Reference proteome</keyword>
<protein>
    <submittedName>
        <fullName evidence="1">RteC domain-containing protein</fullName>
    </submittedName>
</protein>
<dbReference type="Pfam" id="PF09357">
    <property type="entry name" value="RteC"/>
    <property type="match status" value="1"/>
</dbReference>
<evidence type="ECO:0000313" key="1">
    <source>
        <dbReference type="EMBL" id="MBO0356029.1"/>
    </source>
</evidence>
<comment type="caution">
    <text evidence="1">The sequence shown here is derived from an EMBL/GenBank/DDBJ whole genome shotgun (WGS) entry which is preliminary data.</text>
</comment>